<evidence type="ECO:0000313" key="3">
    <source>
        <dbReference type="Proteomes" id="UP001170624"/>
    </source>
</evidence>
<dbReference type="InterPro" id="IPR019670">
    <property type="entry name" value="DUF2523"/>
</dbReference>
<evidence type="ECO:0000256" key="1">
    <source>
        <dbReference type="SAM" id="SignalP"/>
    </source>
</evidence>
<comment type="caution">
    <text evidence="2">The sequence shown here is derived from an EMBL/GenBank/DDBJ whole genome shotgun (WGS) entry which is preliminary data.</text>
</comment>
<keyword evidence="1" id="KW-0732">Signal</keyword>
<feature type="signal peptide" evidence="1">
    <location>
        <begin position="1"/>
        <end position="16"/>
    </location>
</feature>
<evidence type="ECO:0000313" key="2">
    <source>
        <dbReference type="EMBL" id="MDO6543479.1"/>
    </source>
</evidence>
<dbReference type="AlphaFoldDB" id="A0AAW7Y7K3"/>
<name>A0AAW7Y7K3_9GAMM</name>
<accession>A0AAW7Y7K3</accession>
<proteinExistence type="predicted"/>
<organism evidence="2 3">
    <name type="scientific">Photobacterium sanguinicancri</name>
    <dbReference type="NCBI Taxonomy" id="875932"/>
    <lineage>
        <taxon>Bacteria</taxon>
        <taxon>Pseudomonadati</taxon>
        <taxon>Pseudomonadota</taxon>
        <taxon>Gammaproteobacteria</taxon>
        <taxon>Vibrionales</taxon>
        <taxon>Vibrionaceae</taxon>
        <taxon>Photobacterium</taxon>
    </lineage>
</organism>
<dbReference type="Pfam" id="PF10734">
    <property type="entry name" value="DUF2523"/>
    <property type="match status" value="1"/>
</dbReference>
<sequence>MRYLWLVFLLPCSAFAAEGDPSIIEDIYNTIVGFPDFIEKVFAYLIEFTIYLKFYFYLQSVEFAYGVAQQLSANMGVFELINSALAGLAPEQAAVLETFGFREGFTIIINALTTRFVLNFMGF</sequence>
<dbReference type="EMBL" id="JAUOPU010000012">
    <property type="protein sequence ID" value="MDO6543479.1"/>
    <property type="molecule type" value="Genomic_DNA"/>
</dbReference>
<dbReference type="Proteomes" id="UP001170624">
    <property type="component" value="Unassembled WGS sequence"/>
</dbReference>
<dbReference type="RefSeq" id="WP_303499956.1">
    <property type="nucleotide sequence ID" value="NZ_JAUOPU010000012.1"/>
</dbReference>
<gene>
    <name evidence="2" type="ORF">Q4568_13105</name>
</gene>
<feature type="chain" id="PRO_5043723350" evidence="1">
    <location>
        <begin position="17"/>
        <end position="123"/>
    </location>
</feature>
<protein>
    <submittedName>
        <fullName evidence="2">DUF2523 family protein</fullName>
    </submittedName>
</protein>
<reference evidence="2" key="1">
    <citation type="submission" date="2023-07" db="EMBL/GenBank/DDBJ databases">
        <title>Genome content predicts the carbon catabolic preferences of heterotrophic bacteria.</title>
        <authorList>
            <person name="Gralka M."/>
        </authorList>
    </citation>
    <scope>NUCLEOTIDE SEQUENCE</scope>
    <source>
        <strain evidence="2">G2M05</strain>
    </source>
</reference>